<sequence length="105" mass="11709">MYNSKDLNMLRAAYVLAKGNTFGYQNLLARARRERPELLENAFLQLKSPLDSTLLHIAASHGNEVVDHVVQENPQYLDAINMEHDTPSHVAARAGHVSTDQALTN</sequence>
<reference evidence="1 2" key="1">
    <citation type="journal article" date="2022" name="DNA Res.">
        <title>Chromosomal-level genome assembly of the orchid tree Bauhinia variegata (Leguminosae; Cercidoideae) supports the allotetraploid origin hypothesis of Bauhinia.</title>
        <authorList>
            <person name="Zhong Y."/>
            <person name="Chen Y."/>
            <person name="Zheng D."/>
            <person name="Pang J."/>
            <person name="Liu Y."/>
            <person name="Luo S."/>
            <person name="Meng S."/>
            <person name="Qian L."/>
            <person name="Wei D."/>
            <person name="Dai S."/>
            <person name="Zhou R."/>
        </authorList>
    </citation>
    <scope>NUCLEOTIDE SEQUENCE [LARGE SCALE GENOMIC DNA]</scope>
    <source>
        <strain evidence="1">BV-YZ2020</strain>
    </source>
</reference>
<organism evidence="1 2">
    <name type="scientific">Bauhinia variegata</name>
    <name type="common">Purple orchid tree</name>
    <name type="synonym">Phanera variegata</name>
    <dbReference type="NCBI Taxonomy" id="167791"/>
    <lineage>
        <taxon>Eukaryota</taxon>
        <taxon>Viridiplantae</taxon>
        <taxon>Streptophyta</taxon>
        <taxon>Embryophyta</taxon>
        <taxon>Tracheophyta</taxon>
        <taxon>Spermatophyta</taxon>
        <taxon>Magnoliopsida</taxon>
        <taxon>eudicotyledons</taxon>
        <taxon>Gunneridae</taxon>
        <taxon>Pentapetalae</taxon>
        <taxon>rosids</taxon>
        <taxon>fabids</taxon>
        <taxon>Fabales</taxon>
        <taxon>Fabaceae</taxon>
        <taxon>Cercidoideae</taxon>
        <taxon>Cercideae</taxon>
        <taxon>Bauhiniinae</taxon>
        <taxon>Bauhinia</taxon>
    </lineage>
</organism>
<proteinExistence type="predicted"/>
<dbReference type="EMBL" id="CM039428">
    <property type="protein sequence ID" value="KAI4350252.1"/>
    <property type="molecule type" value="Genomic_DNA"/>
</dbReference>
<accession>A0ACB9PR26</accession>
<gene>
    <name evidence="1" type="ORF">L6164_004724</name>
</gene>
<name>A0ACB9PR26_BAUVA</name>
<comment type="caution">
    <text evidence="1">The sequence shown here is derived from an EMBL/GenBank/DDBJ whole genome shotgun (WGS) entry which is preliminary data.</text>
</comment>
<evidence type="ECO:0000313" key="1">
    <source>
        <dbReference type="EMBL" id="KAI4350252.1"/>
    </source>
</evidence>
<protein>
    <submittedName>
        <fullName evidence="1">Uncharacterized protein</fullName>
    </submittedName>
</protein>
<evidence type="ECO:0000313" key="2">
    <source>
        <dbReference type="Proteomes" id="UP000828941"/>
    </source>
</evidence>
<dbReference type="Proteomes" id="UP000828941">
    <property type="component" value="Chromosome 3"/>
</dbReference>
<keyword evidence="2" id="KW-1185">Reference proteome</keyword>